<keyword evidence="4" id="KW-1185">Reference proteome</keyword>
<dbReference type="Gene3D" id="3.40.50.20">
    <property type="match status" value="1"/>
</dbReference>
<reference evidence="3 4" key="1">
    <citation type="submission" date="2016-11" db="EMBL/GenBank/DDBJ databases">
        <title>Draft Genome Sequences of Nine Cyanobacterial Strains from Diverse Habitats.</title>
        <authorList>
            <person name="Zhu T."/>
            <person name="Hou S."/>
            <person name="Lu X."/>
            <person name="Hess W.R."/>
        </authorList>
    </citation>
    <scope>NUCLEOTIDE SEQUENCE [LARGE SCALE GENOMIC DNA]</scope>
    <source>
        <strain evidence="3 4">5.2 s.c.1</strain>
    </source>
</reference>
<organism evidence="3 4">
    <name type="scientific">Chroogloeocystis siderophila 5.2 s.c.1</name>
    <dbReference type="NCBI Taxonomy" id="247279"/>
    <lineage>
        <taxon>Bacteria</taxon>
        <taxon>Bacillati</taxon>
        <taxon>Cyanobacteriota</taxon>
        <taxon>Cyanophyceae</taxon>
        <taxon>Oscillatoriophycideae</taxon>
        <taxon>Chroococcales</taxon>
        <taxon>Chroococcaceae</taxon>
        <taxon>Chroogloeocystis</taxon>
    </lineage>
</organism>
<gene>
    <name evidence="3" type="ORF">NIES1031_04760</name>
</gene>
<evidence type="ECO:0000259" key="2">
    <source>
        <dbReference type="Pfam" id="PF02655"/>
    </source>
</evidence>
<dbReference type="STRING" id="247279.NIES1031_04760"/>
<dbReference type="RefSeq" id="WP_073548339.1">
    <property type="nucleotide sequence ID" value="NZ_CAWMVK010000023.1"/>
</dbReference>
<dbReference type="NCBIfam" id="NF005315">
    <property type="entry name" value="PRK06849.1"/>
    <property type="match status" value="1"/>
</dbReference>
<evidence type="ECO:0000313" key="4">
    <source>
        <dbReference type="Proteomes" id="UP000185984"/>
    </source>
</evidence>
<dbReference type="GO" id="GO:0005524">
    <property type="term" value="F:ATP binding"/>
    <property type="evidence" value="ECO:0007669"/>
    <property type="project" value="InterPro"/>
</dbReference>
<dbReference type="OrthoDB" id="40611at2"/>
<sequence>MQSGQTIRERTFASLKSLGTLTLLLLAFPFSLSVVVGALLWSSLTSLFQKHRVQVKPKRILLTGAKMTKCLTLARSFHAAGHQVFMVETKKYWLSGNQFSNCVEALYTVPAPQHDAEGYIQGLLNIVKQEKIDMFIPVSSPVASYYDSLAKPALSPYCEVFAFDAETTKLLDNKFTFNQKAHSVGLSAPKTFLITNPEQVLNFDFATDGSQYILKSIAYDSINRLALLKLPCAPATMAKYVHSLPISEENPWIMQEFLKGQEYCTHAVVREGKLMLYACSKSCDFLVNYEHDYNPAILDWVTRFVKALNLTGQICLDFIQAEDGTVYPIECNPRTSTCITMFHDQPKVVADAYLSSSASILKEPVQPLPDSKPTYWTFHELWRLITKVKSWQDLQYRLGIIFNGVDPVFHPRDPLPFLGVNHWQIPLLILNNVRQLKGWERIDFNIGKLVQLGGD</sequence>
<dbReference type="InterPro" id="IPR003806">
    <property type="entry name" value="ATP-grasp_PylC-type"/>
</dbReference>
<dbReference type="GO" id="GO:0046872">
    <property type="term" value="F:metal ion binding"/>
    <property type="evidence" value="ECO:0007669"/>
    <property type="project" value="InterPro"/>
</dbReference>
<accession>A0A1U7HY56</accession>
<comment type="caution">
    <text evidence="3">The sequence shown here is derived from an EMBL/GenBank/DDBJ whole genome shotgun (WGS) entry which is preliminary data.</text>
</comment>
<keyword evidence="1" id="KW-0472">Membrane</keyword>
<keyword evidence="1" id="KW-0812">Transmembrane</keyword>
<keyword evidence="1" id="KW-1133">Transmembrane helix</keyword>
<evidence type="ECO:0000313" key="3">
    <source>
        <dbReference type="EMBL" id="OKH28543.1"/>
    </source>
</evidence>
<feature type="domain" description="ATP-grasp fold PylC-type" evidence="2">
    <location>
        <begin position="250"/>
        <end position="337"/>
    </location>
</feature>
<dbReference type="Gene3D" id="3.30.470.20">
    <property type="entry name" value="ATP-grasp fold, B domain"/>
    <property type="match status" value="1"/>
</dbReference>
<proteinExistence type="predicted"/>
<dbReference type="AlphaFoldDB" id="A0A1U7HY56"/>
<dbReference type="EMBL" id="MRCC01000003">
    <property type="protein sequence ID" value="OKH28543.1"/>
    <property type="molecule type" value="Genomic_DNA"/>
</dbReference>
<dbReference type="SUPFAM" id="SSF56059">
    <property type="entry name" value="Glutathione synthetase ATP-binding domain-like"/>
    <property type="match status" value="1"/>
</dbReference>
<protein>
    <submittedName>
        <fullName evidence="3">ATP-grasp enzyme</fullName>
    </submittedName>
</protein>
<dbReference type="Pfam" id="PF02655">
    <property type="entry name" value="ATP-grasp_3"/>
    <property type="match status" value="1"/>
</dbReference>
<name>A0A1U7HY56_9CHRO</name>
<feature type="transmembrane region" description="Helical" evidence="1">
    <location>
        <begin position="21"/>
        <end position="44"/>
    </location>
</feature>
<evidence type="ECO:0000256" key="1">
    <source>
        <dbReference type="SAM" id="Phobius"/>
    </source>
</evidence>
<dbReference type="Proteomes" id="UP000185984">
    <property type="component" value="Unassembled WGS sequence"/>
</dbReference>